<evidence type="ECO:0000313" key="1">
    <source>
        <dbReference type="EMBL" id="CAG6449609.1"/>
    </source>
</evidence>
<proteinExistence type="predicted"/>
<name>A0A8D8EXS3_CULPI</name>
<protein>
    <submittedName>
        <fullName evidence="1">(northern house mosquito) hypothetical protein</fullName>
    </submittedName>
</protein>
<sequence>MLGVTFLRTGGHPCNELISKSTSPIGCGRQSFIKYFTICWSPEPDIFSTQISQLQTNNRRCCTKRCRFPMTSNVLEIPTRNDLVVWKKSSSAAEGLLHHNGYMYR</sequence>
<dbReference type="AlphaFoldDB" id="A0A8D8EXS3"/>
<reference evidence="1" key="1">
    <citation type="submission" date="2021-05" db="EMBL/GenBank/DDBJ databases">
        <authorList>
            <person name="Alioto T."/>
            <person name="Alioto T."/>
            <person name="Gomez Garrido J."/>
        </authorList>
    </citation>
    <scope>NUCLEOTIDE SEQUENCE</scope>
</reference>
<accession>A0A8D8EXS3</accession>
<organism evidence="1">
    <name type="scientific">Culex pipiens</name>
    <name type="common">House mosquito</name>
    <dbReference type="NCBI Taxonomy" id="7175"/>
    <lineage>
        <taxon>Eukaryota</taxon>
        <taxon>Metazoa</taxon>
        <taxon>Ecdysozoa</taxon>
        <taxon>Arthropoda</taxon>
        <taxon>Hexapoda</taxon>
        <taxon>Insecta</taxon>
        <taxon>Pterygota</taxon>
        <taxon>Neoptera</taxon>
        <taxon>Endopterygota</taxon>
        <taxon>Diptera</taxon>
        <taxon>Nematocera</taxon>
        <taxon>Culicoidea</taxon>
        <taxon>Culicidae</taxon>
        <taxon>Culicinae</taxon>
        <taxon>Culicini</taxon>
        <taxon>Culex</taxon>
        <taxon>Culex</taxon>
    </lineage>
</organism>
<dbReference type="EMBL" id="HBUE01013572">
    <property type="protein sequence ID" value="CAG6449609.1"/>
    <property type="molecule type" value="Transcribed_RNA"/>
</dbReference>